<organism evidence="2 3">
    <name type="scientific">Anaerospora hongkongensis</name>
    <dbReference type="NCBI Taxonomy" id="244830"/>
    <lineage>
        <taxon>Bacteria</taxon>
        <taxon>Bacillati</taxon>
        <taxon>Bacillota</taxon>
        <taxon>Negativicutes</taxon>
        <taxon>Selenomonadales</taxon>
        <taxon>Sporomusaceae</taxon>
        <taxon>Anaerospora</taxon>
    </lineage>
</organism>
<protein>
    <submittedName>
        <fullName evidence="2">Uncharacterized protein</fullName>
    </submittedName>
</protein>
<dbReference type="OrthoDB" id="1683630at2"/>
<reference evidence="2 3" key="1">
    <citation type="submission" date="2019-03" db="EMBL/GenBank/DDBJ databases">
        <title>Genomic Encyclopedia of Type Strains, Phase IV (KMG-IV): sequencing the most valuable type-strain genomes for metagenomic binning, comparative biology and taxonomic classification.</title>
        <authorList>
            <person name="Goeker M."/>
        </authorList>
    </citation>
    <scope>NUCLEOTIDE SEQUENCE [LARGE SCALE GENOMIC DNA]</scope>
    <source>
        <strain evidence="2 3">DSM 15969</strain>
    </source>
</reference>
<name>A0A4R1PXR5_9FIRM</name>
<feature type="region of interest" description="Disordered" evidence="1">
    <location>
        <begin position="47"/>
        <end position="76"/>
    </location>
</feature>
<keyword evidence="3" id="KW-1185">Reference proteome</keyword>
<dbReference type="Proteomes" id="UP000295063">
    <property type="component" value="Unassembled WGS sequence"/>
</dbReference>
<gene>
    <name evidence="2" type="ORF">EV210_11362</name>
</gene>
<evidence type="ECO:0000313" key="2">
    <source>
        <dbReference type="EMBL" id="TCL35221.1"/>
    </source>
</evidence>
<proteinExistence type="predicted"/>
<dbReference type="AlphaFoldDB" id="A0A4R1PXR5"/>
<evidence type="ECO:0000256" key="1">
    <source>
        <dbReference type="SAM" id="MobiDB-lite"/>
    </source>
</evidence>
<comment type="caution">
    <text evidence="2">The sequence shown here is derived from an EMBL/GenBank/DDBJ whole genome shotgun (WGS) entry which is preliminary data.</text>
</comment>
<dbReference type="EMBL" id="SLUI01000013">
    <property type="protein sequence ID" value="TCL35221.1"/>
    <property type="molecule type" value="Genomic_DNA"/>
</dbReference>
<dbReference type="RefSeq" id="WP_132082631.1">
    <property type="nucleotide sequence ID" value="NZ_DALYTA010000040.1"/>
</dbReference>
<accession>A0A4R1PXR5</accession>
<evidence type="ECO:0000313" key="3">
    <source>
        <dbReference type="Proteomes" id="UP000295063"/>
    </source>
</evidence>
<sequence>MASYEKVVKYVTERFETALTPLQAMIKNQEIIIVQNRQMVELLEKIRLNGTQSLERPEEETGTEPKETQEEEDDEV</sequence>